<gene>
    <name evidence="8" type="ORF">CUNI_LOCUS10463</name>
</gene>
<feature type="domain" description="Alpha-type protein kinase" evidence="7">
    <location>
        <begin position="1"/>
        <end position="275"/>
    </location>
</feature>
<keyword evidence="3" id="KW-0547">Nucleotide-binding</keyword>
<keyword evidence="2" id="KW-0808">Transferase</keyword>
<dbReference type="InterPro" id="IPR051852">
    <property type="entry name" value="Alpha-type_PK"/>
</dbReference>
<keyword evidence="5" id="KW-0067">ATP-binding</keyword>
<feature type="region of interest" description="Disordered" evidence="6">
    <location>
        <begin position="276"/>
        <end position="307"/>
    </location>
</feature>
<feature type="compositionally biased region" description="Basic and acidic residues" evidence="6">
    <location>
        <begin position="282"/>
        <end position="296"/>
    </location>
</feature>
<keyword evidence="4" id="KW-0418">Kinase</keyword>
<evidence type="ECO:0000256" key="5">
    <source>
        <dbReference type="ARBA" id="ARBA00022840"/>
    </source>
</evidence>
<dbReference type="SMART" id="SM00811">
    <property type="entry name" value="Alpha_kinase"/>
    <property type="match status" value="1"/>
</dbReference>
<dbReference type="GO" id="GO:0004674">
    <property type="term" value="F:protein serine/threonine kinase activity"/>
    <property type="evidence" value="ECO:0007669"/>
    <property type="project" value="UniProtKB-KW"/>
</dbReference>
<dbReference type="EMBL" id="CAJHNH020001905">
    <property type="protein sequence ID" value="CAG5124905.1"/>
    <property type="molecule type" value="Genomic_DNA"/>
</dbReference>
<sequence>MRIFFLERDNVTQPSEPDNNGVVYSASFELFPFYEGCTYSHFKGLMNGEGPLRGSFCVVRAMLDKVAEKNDWSNMIRRSTEAQRLAVEFNKHIGYKAVSFQIPVITGIETLSDFACLFRCVKPHDKRLNLGEFVTIEPFLDGPFQKFDSDVACASTHTTAKLKNKDSTGASVTEDICSNRDSATLAQTARTNSTSVAQAFSHFSWHFTRNLIVCGLQGVSNGQVYTFTNPSIHSINSQFGVSDGSVTSIAEFFSYHRCNNICRNWEQCSTTGKPQRNVNFFHKPENSNDSKNHHSESLSPQLLNEVV</sequence>
<dbReference type="CDD" id="cd04515">
    <property type="entry name" value="Alpha_kinase"/>
    <property type="match status" value="1"/>
</dbReference>
<comment type="caution">
    <text evidence="8">The sequence shown here is derived from an EMBL/GenBank/DDBJ whole genome shotgun (WGS) entry which is preliminary data.</text>
</comment>
<dbReference type="InterPro" id="IPR004166">
    <property type="entry name" value="a-kinase_dom"/>
</dbReference>
<dbReference type="PANTHER" id="PTHR45992">
    <property type="entry name" value="EUKARYOTIC ELONGATION FACTOR 2 KINASE-RELATED"/>
    <property type="match status" value="1"/>
</dbReference>
<protein>
    <recommendedName>
        <fullName evidence="7">Alpha-type protein kinase domain-containing protein</fullName>
    </recommendedName>
</protein>
<evidence type="ECO:0000256" key="6">
    <source>
        <dbReference type="SAM" id="MobiDB-lite"/>
    </source>
</evidence>
<name>A0A8S3ZAL3_9EUPU</name>
<evidence type="ECO:0000313" key="9">
    <source>
        <dbReference type="Proteomes" id="UP000678393"/>
    </source>
</evidence>
<evidence type="ECO:0000256" key="1">
    <source>
        <dbReference type="ARBA" id="ARBA00022527"/>
    </source>
</evidence>
<dbReference type="Proteomes" id="UP000678393">
    <property type="component" value="Unassembled WGS sequence"/>
</dbReference>
<organism evidence="8 9">
    <name type="scientific">Candidula unifasciata</name>
    <dbReference type="NCBI Taxonomy" id="100452"/>
    <lineage>
        <taxon>Eukaryota</taxon>
        <taxon>Metazoa</taxon>
        <taxon>Spiralia</taxon>
        <taxon>Lophotrochozoa</taxon>
        <taxon>Mollusca</taxon>
        <taxon>Gastropoda</taxon>
        <taxon>Heterobranchia</taxon>
        <taxon>Euthyneura</taxon>
        <taxon>Panpulmonata</taxon>
        <taxon>Eupulmonata</taxon>
        <taxon>Stylommatophora</taxon>
        <taxon>Helicina</taxon>
        <taxon>Helicoidea</taxon>
        <taxon>Geomitridae</taxon>
        <taxon>Candidula</taxon>
    </lineage>
</organism>
<accession>A0A8S3ZAL3</accession>
<dbReference type="Gene3D" id="3.20.200.10">
    <property type="entry name" value="MHCK/EF2 kinase"/>
    <property type="match status" value="1"/>
</dbReference>
<dbReference type="SUPFAM" id="SSF56112">
    <property type="entry name" value="Protein kinase-like (PK-like)"/>
    <property type="match status" value="1"/>
</dbReference>
<reference evidence="8" key="1">
    <citation type="submission" date="2021-04" db="EMBL/GenBank/DDBJ databases">
        <authorList>
            <consortium name="Molecular Ecology Group"/>
        </authorList>
    </citation>
    <scope>NUCLEOTIDE SEQUENCE</scope>
</reference>
<dbReference type="OrthoDB" id="301415at2759"/>
<evidence type="ECO:0000256" key="2">
    <source>
        <dbReference type="ARBA" id="ARBA00022679"/>
    </source>
</evidence>
<evidence type="ECO:0000259" key="7">
    <source>
        <dbReference type="PROSITE" id="PS51158"/>
    </source>
</evidence>
<proteinExistence type="predicted"/>
<dbReference type="GO" id="GO:0005524">
    <property type="term" value="F:ATP binding"/>
    <property type="evidence" value="ECO:0007669"/>
    <property type="project" value="UniProtKB-KW"/>
</dbReference>
<dbReference type="InterPro" id="IPR011009">
    <property type="entry name" value="Kinase-like_dom_sf"/>
</dbReference>
<dbReference type="AlphaFoldDB" id="A0A8S3ZAL3"/>
<dbReference type="PANTHER" id="PTHR45992:SF11">
    <property type="entry name" value="ALPHA-TYPE PROTEIN KINASE DOMAIN-CONTAINING PROTEIN"/>
    <property type="match status" value="1"/>
</dbReference>
<evidence type="ECO:0000256" key="3">
    <source>
        <dbReference type="ARBA" id="ARBA00022741"/>
    </source>
</evidence>
<dbReference type="Pfam" id="PF02816">
    <property type="entry name" value="Alpha_kinase"/>
    <property type="match status" value="1"/>
</dbReference>
<dbReference type="PROSITE" id="PS51158">
    <property type="entry name" value="ALPHA_KINASE"/>
    <property type="match status" value="1"/>
</dbReference>
<keyword evidence="1" id="KW-0723">Serine/threonine-protein kinase</keyword>
<evidence type="ECO:0000313" key="8">
    <source>
        <dbReference type="EMBL" id="CAG5124905.1"/>
    </source>
</evidence>
<feature type="compositionally biased region" description="Polar residues" evidence="6">
    <location>
        <begin position="297"/>
        <end position="307"/>
    </location>
</feature>
<keyword evidence="9" id="KW-1185">Reference proteome</keyword>
<evidence type="ECO:0000256" key="4">
    <source>
        <dbReference type="ARBA" id="ARBA00022777"/>
    </source>
</evidence>